<feature type="region of interest" description="Disordered" evidence="1">
    <location>
        <begin position="119"/>
        <end position="152"/>
    </location>
</feature>
<dbReference type="InParanoid" id="A0A1V8T2C4"/>
<sequence length="152" mass="16689">MNTFIATGTFLFGIYTMIAIMLMGMMPEEQSEDYVRLSSPPPVLSVPAPLAAREDRLWGQRFDGGGLAETVPESFITTGNNTEAPAWMLETLGLERTSPPSRKNKELAARTFDSATYRGATKSEQHFDRPLASSRARSSSVFAAETWSESTS</sequence>
<dbReference type="EMBL" id="NAJO01000019">
    <property type="protein sequence ID" value="OQO05368.1"/>
    <property type="molecule type" value="Genomic_DNA"/>
</dbReference>
<evidence type="ECO:0000256" key="1">
    <source>
        <dbReference type="SAM" id="MobiDB-lite"/>
    </source>
</evidence>
<name>A0A1V8T2C4_9PEZI</name>
<feature type="transmembrane region" description="Helical" evidence="2">
    <location>
        <begin position="6"/>
        <end position="26"/>
    </location>
</feature>
<accession>A0A1V8T2C4</accession>
<dbReference type="AlphaFoldDB" id="A0A1V8T2C4"/>
<organism evidence="3 4">
    <name type="scientific">Cryoendolithus antarcticus</name>
    <dbReference type="NCBI Taxonomy" id="1507870"/>
    <lineage>
        <taxon>Eukaryota</taxon>
        <taxon>Fungi</taxon>
        <taxon>Dikarya</taxon>
        <taxon>Ascomycota</taxon>
        <taxon>Pezizomycotina</taxon>
        <taxon>Dothideomycetes</taxon>
        <taxon>Dothideomycetidae</taxon>
        <taxon>Cladosporiales</taxon>
        <taxon>Cladosporiaceae</taxon>
        <taxon>Cryoendolithus</taxon>
    </lineage>
</organism>
<dbReference type="Proteomes" id="UP000192596">
    <property type="component" value="Unassembled WGS sequence"/>
</dbReference>
<protein>
    <submittedName>
        <fullName evidence="3">Uncharacterized protein</fullName>
    </submittedName>
</protein>
<evidence type="ECO:0000256" key="2">
    <source>
        <dbReference type="SAM" id="Phobius"/>
    </source>
</evidence>
<keyword evidence="2" id="KW-0812">Transmembrane</keyword>
<keyword evidence="4" id="KW-1185">Reference proteome</keyword>
<evidence type="ECO:0000313" key="3">
    <source>
        <dbReference type="EMBL" id="OQO05368.1"/>
    </source>
</evidence>
<keyword evidence="2" id="KW-0472">Membrane</keyword>
<reference evidence="4" key="1">
    <citation type="submission" date="2017-03" db="EMBL/GenBank/DDBJ databases">
        <title>Genomes of endolithic fungi from Antarctica.</title>
        <authorList>
            <person name="Coleine C."/>
            <person name="Masonjones S."/>
            <person name="Stajich J.E."/>
        </authorList>
    </citation>
    <scope>NUCLEOTIDE SEQUENCE [LARGE SCALE GENOMIC DNA]</scope>
    <source>
        <strain evidence="4">CCFEE 5527</strain>
    </source>
</reference>
<keyword evidence="2" id="KW-1133">Transmembrane helix</keyword>
<evidence type="ECO:0000313" key="4">
    <source>
        <dbReference type="Proteomes" id="UP000192596"/>
    </source>
</evidence>
<proteinExistence type="predicted"/>
<comment type="caution">
    <text evidence="3">The sequence shown here is derived from an EMBL/GenBank/DDBJ whole genome shotgun (WGS) entry which is preliminary data.</text>
</comment>
<gene>
    <name evidence="3" type="ORF">B0A48_09136</name>
</gene>